<feature type="domain" description="PCI" evidence="8">
    <location>
        <begin position="289"/>
        <end position="351"/>
    </location>
</feature>
<evidence type="ECO:0000256" key="2">
    <source>
        <dbReference type="ARBA" id="ARBA00004496"/>
    </source>
</evidence>
<organism evidence="10 11">
    <name type="scientific">Tieghemiomyces parasiticus</name>
    <dbReference type="NCBI Taxonomy" id="78921"/>
    <lineage>
        <taxon>Eukaryota</taxon>
        <taxon>Fungi</taxon>
        <taxon>Fungi incertae sedis</taxon>
        <taxon>Zoopagomycota</taxon>
        <taxon>Kickxellomycotina</taxon>
        <taxon>Dimargaritomycetes</taxon>
        <taxon>Dimargaritales</taxon>
        <taxon>Dimargaritaceae</taxon>
        <taxon>Tieghemiomyces</taxon>
    </lineage>
</organism>
<keyword evidence="6" id="KW-0736">Signalosome</keyword>
<sequence>MESALSQFLAGPSPSEPATLNASQLEDLVVHLTGERDQASVVRQREQVTRFVAGLRAYQLDPALEIRTLKYLLSQVQGQTLSFEDQIHAALERLAELYEGQSAWTDAAEALQGIPLESGHRNVPSLTKFRVYLRIAQLYLRANQATMAETYLNRAGLLVHDVKDDPAGQLQFRWAQARVLEAKCRFQEAYAKYYEISLASGGGNGADQPTRALDQAITSAVVAGAGQQRTRALATLIKDERTRTSPHFALLHKMYLGRLLFPAEAVAIRSTLPPSLLAPIDATTPTTVFDEAVQEHNLLAASQVYSDLSLARAGELLGGISAIQTERLACRMITQGRLHAAIDRAAGFIYLDRPDSAAELTQDRAITFEDTAVRQLCQRVEGVADALVIRYPQYGPTSTGEH</sequence>
<dbReference type="InterPro" id="IPR000717">
    <property type="entry name" value="PCI_dom"/>
</dbReference>
<feature type="domain" description="PSMD12/CSN4-like N-terminal" evidence="9">
    <location>
        <begin position="22"/>
        <end position="197"/>
    </location>
</feature>
<comment type="similarity">
    <text evidence="3">Belongs to the CSN4 family.</text>
</comment>
<comment type="caution">
    <text evidence="10">The sequence shown here is derived from an EMBL/GenBank/DDBJ whole genome shotgun (WGS) entry which is preliminary data.</text>
</comment>
<name>A0A9W8A0N4_9FUNG</name>
<dbReference type="GO" id="GO:0008180">
    <property type="term" value="C:COP9 signalosome"/>
    <property type="evidence" value="ECO:0007669"/>
    <property type="project" value="UniProtKB-KW"/>
</dbReference>
<dbReference type="InterPro" id="IPR036390">
    <property type="entry name" value="WH_DNA-bd_sf"/>
</dbReference>
<dbReference type="SUPFAM" id="SSF46785">
    <property type="entry name" value="Winged helix' DNA-binding domain"/>
    <property type="match status" value="1"/>
</dbReference>
<evidence type="ECO:0000313" key="11">
    <source>
        <dbReference type="Proteomes" id="UP001150569"/>
    </source>
</evidence>
<gene>
    <name evidence="10" type="ORF">IWQ60_006979</name>
</gene>
<evidence type="ECO:0000256" key="6">
    <source>
        <dbReference type="ARBA" id="ARBA00022790"/>
    </source>
</evidence>
<evidence type="ECO:0000259" key="9">
    <source>
        <dbReference type="Pfam" id="PF22241"/>
    </source>
</evidence>
<dbReference type="PANTHER" id="PTHR10855:SF2">
    <property type="entry name" value="COP9 SIGNALOSOME COMPLEX SUBUNIT 4"/>
    <property type="match status" value="1"/>
</dbReference>
<dbReference type="EMBL" id="JANBPT010000441">
    <property type="protein sequence ID" value="KAJ1920521.1"/>
    <property type="molecule type" value="Genomic_DNA"/>
</dbReference>
<dbReference type="OrthoDB" id="295656at2759"/>
<keyword evidence="5" id="KW-0963">Cytoplasm</keyword>
<evidence type="ECO:0000256" key="1">
    <source>
        <dbReference type="ARBA" id="ARBA00004123"/>
    </source>
</evidence>
<keyword evidence="11" id="KW-1185">Reference proteome</keyword>
<evidence type="ECO:0000256" key="3">
    <source>
        <dbReference type="ARBA" id="ARBA00010417"/>
    </source>
</evidence>
<protein>
    <recommendedName>
        <fullName evidence="4">COP9 signalosome complex subunit 4</fullName>
    </recommendedName>
</protein>
<comment type="subcellular location">
    <subcellularLocation>
        <location evidence="2">Cytoplasm</location>
    </subcellularLocation>
    <subcellularLocation>
        <location evidence="1">Nucleus</location>
    </subcellularLocation>
</comment>
<dbReference type="Pfam" id="PF01399">
    <property type="entry name" value="PCI"/>
    <property type="match status" value="1"/>
</dbReference>
<accession>A0A9W8A0N4</accession>
<evidence type="ECO:0000256" key="7">
    <source>
        <dbReference type="ARBA" id="ARBA00023242"/>
    </source>
</evidence>
<evidence type="ECO:0000256" key="4">
    <source>
        <dbReference type="ARBA" id="ARBA00014881"/>
    </source>
</evidence>
<dbReference type="InterPro" id="IPR040134">
    <property type="entry name" value="PSMD12/CSN4"/>
</dbReference>
<dbReference type="Pfam" id="PF22241">
    <property type="entry name" value="PSMD12-CSN4_N"/>
    <property type="match status" value="1"/>
</dbReference>
<evidence type="ECO:0000259" key="8">
    <source>
        <dbReference type="Pfam" id="PF01399"/>
    </source>
</evidence>
<dbReference type="Proteomes" id="UP001150569">
    <property type="component" value="Unassembled WGS sequence"/>
</dbReference>
<keyword evidence="7" id="KW-0539">Nucleus</keyword>
<dbReference type="InterPro" id="IPR054559">
    <property type="entry name" value="PSMD12-CSN4-like_N"/>
</dbReference>
<dbReference type="InterPro" id="IPR036388">
    <property type="entry name" value="WH-like_DNA-bd_sf"/>
</dbReference>
<dbReference type="GO" id="GO:0005829">
    <property type="term" value="C:cytosol"/>
    <property type="evidence" value="ECO:0007669"/>
    <property type="project" value="TreeGrafter"/>
</dbReference>
<proteinExistence type="inferred from homology"/>
<dbReference type="Gene3D" id="1.10.10.10">
    <property type="entry name" value="Winged helix-like DNA-binding domain superfamily/Winged helix DNA-binding domain"/>
    <property type="match status" value="1"/>
</dbReference>
<reference evidence="10" key="1">
    <citation type="submission" date="2022-07" db="EMBL/GenBank/DDBJ databases">
        <title>Phylogenomic reconstructions and comparative analyses of Kickxellomycotina fungi.</title>
        <authorList>
            <person name="Reynolds N.K."/>
            <person name="Stajich J.E."/>
            <person name="Barry K."/>
            <person name="Grigoriev I.V."/>
            <person name="Crous P."/>
            <person name="Smith M.E."/>
        </authorList>
    </citation>
    <scope>NUCLEOTIDE SEQUENCE</scope>
    <source>
        <strain evidence="10">RSA 861</strain>
    </source>
</reference>
<dbReference type="PANTHER" id="PTHR10855">
    <property type="entry name" value="26S PROTEASOME NON-ATPASE REGULATORY SUBUNIT 12/COP9 SIGNALOSOME COMPLEX SUBUNIT 4"/>
    <property type="match status" value="1"/>
</dbReference>
<dbReference type="AlphaFoldDB" id="A0A9W8A0N4"/>
<evidence type="ECO:0000256" key="5">
    <source>
        <dbReference type="ARBA" id="ARBA00022490"/>
    </source>
</evidence>
<evidence type="ECO:0000313" key="10">
    <source>
        <dbReference type="EMBL" id="KAJ1920521.1"/>
    </source>
</evidence>